<feature type="coiled-coil region" evidence="2">
    <location>
        <begin position="194"/>
        <end position="221"/>
    </location>
</feature>
<dbReference type="InterPro" id="IPR058637">
    <property type="entry name" value="YknX-like_C"/>
</dbReference>
<dbReference type="AlphaFoldDB" id="A0A386H7E5"/>
<feature type="transmembrane region" description="Helical" evidence="3">
    <location>
        <begin position="6"/>
        <end position="26"/>
    </location>
</feature>
<dbReference type="Gene3D" id="2.40.30.170">
    <property type="match status" value="1"/>
</dbReference>
<comment type="similarity">
    <text evidence="1">Belongs to the membrane fusion protein (MFP) (TC 8.A.1) family.</text>
</comment>
<feature type="domain" description="Multidrug resistance protein MdtA-like barrel-sandwich hybrid" evidence="4">
    <location>
        <begin position="70"/>
        <end position="247"/>
    </location>
</feature>
<evidence type="ECO:0000313" key="7">
    <source>
        <dbReference type="EMBL" id="AYD41475.1"/>
    </source>
</evidence>
<dbReference type="Pfam" id="PF25917">
    <property type="entry name" value="BSH_RND"/>
    <property type="match status" value="1"/>
</dbReference>
<dbReference type="PANTHER" id="PTHR30469">
    <property type="entry name" value="MULTIDRUG RESISTANCE PROTEIN MDTA"/>
    <property type="match status" value="1"/>
</dbReference>
<proteinExistence type="inferred from homology"/>
<dbReference type="Gene3D" id="2.40.420.20">
    <property type="match status" value="1"/>
</dbReference>
<keyword evidence="2" id="KW-0175">Coiled coil</keyword>
<reference evidence="7 8" key="1">
    <citation type="journal article" date="2019" name="Int. J. Syst. Evol. Microbiol.">
        <title>Clostridium fermenticellae sp. nov., isolated from the mud in a fermentation cellar for the production of the Chinese liquor, baijiu.</title>
        <authorList>
            <person name="Xu P.X."/>
            <person name="Chai L.J."/>
            <person name="Qiu T."/>
            <person name="Zhang X.J."/>
            <person name="Lu Z.M."/>
            <person name="Xiao C."/>
            <person name="Wang S.T."/>
            <person name="Shen C.H."/>
            <person name="Shi J.S."/>
            <person name="Xu Z.H."/>
        </authorList>
    </citation>
    <scope>NUCLEOTIDE SEQUENCE [LARGE SCALE GENOMIC DNA]</scope>
    <source>
        <strain evidence="7 8">JN500901</strain>
    </source>
</reference>
<evidence type="ECO:0000259" key="5">
    <source>
        <dbReference type="Pfam" id="PF25954"/>
    </source>
</evidence>
<organism evidence="7 8">
    <name type="scientific">Clostridium fermenticellae</name>
    <dbReference type="NCBI Taxonomy" id="2068654"/>
    <lineage>
        <taxon>Bacteria</taxon>
        <taxon>Bacillati</taxon>
        <taxon>Bacillota</taxon>
        <taxon>Clostridia</taxon>
        <taxon>Eubacteriales</taxon>
        <taxon>Clostridiaceae</taxon>
        <taxon>Clostridium</taxon>
    </lineage>
</organism>
<dbReference type="Pfam" id="PF25989">
    <property type="entry name" value="YknX_C"/>
    <property type="match status" value="1"/>
</dbReference>
<gene>
    <name evidence="7" type="ORF">D4Z93_11255</name>
</gene>
<evidence type="ECO:0000259" key="4">
    <source>
        <dbReference type="Pfam" id="PF25917"/>
    </source>
</evidence>
<dbReference type="EMBL" id="CP032416">
    <property type="protein sequence ID" value="AYD41475.1"/>
    <property type="molecule type" value="Genomic_DNA"/>
</dbReference>
<dbReference type="OrthoDB" id="9810430at2"/>
<dbReference type="InterPro" id="IPR058625">
    <property type="entry name" value="MdtA-like_BSH"/>
</dbReference>
<sequence length="406" mass="43104">MKERKILSIVVVIIIIAAIGGGIFLGEKKTSNLSKKTNKVSVKVIEADMDTVSEKASFKASLEASEEGVISAKVPGKVTQVSFQDGQTVSEGETLAKVDDTDIKNNIKTAEAQLAAAKAQLQAAQSSSDSAQLSVNKPQIDLQTAQNNYNRVKALHDQGAASDVEFENAGSQLKTAESALESARASAQASSMSIQTQEANIQTAQTNLDNLNDSLQNTTIKSPTSGVITGKNVSIGQYLGAGTALGKVDIISPIYADIDIRESDLNYIKLGTDAKLKLNDDDKTSYNGVVKTIDTAADPVSRAFKCKVQIDNKDGKLKPGIFGKIQIATDQNKKVITVPVKAIGGTQGNYYVLIDNNGRVRKKTVTIGDFDKSNVEIKSGIQVGDSVICTNVSSLQDGDSVKIVFD</sequence>
<dbReference type="Proteomes" id="UP000266301">
    <property type="component" value="Chromosome"/>
</dbReference>
<dbReference type="GO" id="GO:1990281">
    <property type="term" value="C:efflux pump complex"/>
    <property type="evidence" value="ECO:0007669"/>
    <property type="project" value="TreeGrafter"/>
</dbReference>
<evidence type="ECO:0000259" key="6">
    <source>
        <dbReference type="Pfam" id="PF25989"/>
    </source>
</evidence>
<dbReference type="InterPro" id="IPR006143">
    <property type="entry name" value="RND_pump_MFP"/>
</dbReference>
<feature type="domain" description="YknX-like C-terminal permuted SH3-like" evidence="6">
    <location>
        <begin position="335"/>
        <end position="403"/>
    </location>
</feature>
<protein>
    <submittedName>
        <fullName evidence="7">Efflux RND transporter periplasmic adaptor subunit</fullName>
    </submittedName>
</protein>
<evidence type="ECO:0000256" key="1">
    <source>
        <dbReference type="ARBA" id="ARBA00009477"/>
    </source>
</evidence>
<dbReference type="InterPro" id="IPR058792">
    <property type="entry name" value="Beta-barrel_RND_2"/>
</dbReference>
<feature type="coiled-coil region" evidence="2">
    <location>
        <begin position="100"/>
        <end position="127"/>
    </location>
</feature>
<evidence type="ECO:0000256" key="2">
    <source>
        <dbReference type="SAM" id="Coils"/>
    </source>
</evidence>
<evidence type="ECO:0000256" key="3">
    <source>
        <dbReference type="SAM" id="Phobius"/>
    </source>
</evidence>
<feature type="domain" description="CusB-like beta-barrel" evidence="5">
    <location>
        <begin position="256"/>
        <end position="329"/>
    </location>
</feature>
<dbReference type="GO" id="GO:0015562">
    <property type="term" value="F:efflux transmembrane transporter activity"/>
    <property type="evidence" value="ECO:0007669"/>
    <property type="project" value="TreeGrafter"/>
</dbReference>
<keyword evidence="3" id="KW-1133">Transmembrane helix</keyword>
<name>A0A386H7E5_9CLOT</name>
<dbReference type="Gene3D" id="2.40.50.100">
    <property type="match status" value="1"/>
</dbReference>
<dbReference type="KEGG" id="cfer:D4Z93_11255"/>
<dbReference type="SUPFAM" id="SSF111369">
    <property type="entry name" value="HlyD-like secretion proteins"/>
    <property type="match status" value="2"/>
</dbReference>
<accession>A0A386H7E5</accession>
<dbReference type="Gene3D" id="1.10.287.470">
    <property type="entry name" value="Helix hairpin bin"/>
    <property type="match status" value="1"/>
</dbReference>
<keyword evidence="3" id="KW-0812">Transmembrane</keyword>
<keyword evidence="3" id="KW-0472">Membrane</keyword>
<dbReference type="Pfam" id="PF25954">
    <property type="entry name" value="Beta-barrel_RND_2"/>
    <property type="match status" value="1"/>
</dbReference>
<evidence type="ECO:0000313" key="8">
    <source>
        <dbReference type="Proteomes" id="UP000266301"/>
    </source>
</evidence>
<dbReference type="NCBIfam" id="TIGR01730">
    <property type="entry name" value="RND_mfp"/>
    <property type="match status" value="1"/>
</dbReference>
<keyword evidence="8" id="KW-1185">Reference proteome</keyword>